<accession>A0A699ZIG0</accession>
<comment type="caution">
    <text evidence="1">The sequence shown here is derived from an EMBL/GenBank/DDBJ whole genome shotgun (WGS) entry which is preliminary data.</text>
</comment>
<proteinExistence type="predicted"/>
<dbReference type="Proteomes" id="UP000485058">
    <property type="component" value="Unassembled WGS sequence"/>
</dbReference>
<reference evidence="1 2" key="1">
    <citation type="submission" date="2020-02" db="EMBL/GenBank/DDBJ databases">
        <title>Draft genome sequence of Haematococcus lacustris strain NIES-144.</title>
        <authorList>
            <person name="Morimoto D."/>
            <person name="Nakagawa S."/>
            <person name="Yoshida T."/>
            <person name="Sawayama S."/>
        </authorList>
    </citation>
    <scope>NUCLEOTIDE SEQUENCE [LARGE SCALE GENOMIC DNA]</scope>
    <source>
        <strain evidence="1 2">NIES-144</strain>
    </source>
</reference>
<protein>
    <submittedName>
        <fullName evidence="1">Uncharacterized protein</fullName>
    </submittedName>
</protein>
<dbReference type="AlphaFoldDB" id="A0A699ZIG0"/>
<name>A0A699ZIG0_HAELA</name>
<gene>
    <name evidence="1" type="ORF">HaLaN_18082</name>
</gene>
<evidence type="ECO:0000313" key="1">
    <source>
        <dbReference type="EMBL" id="GFH20880.1"/>
    </source>
</evidence>
<sequence>MTFGWGEGGLDAALQLLQQKLEDRKEVLEKHLGGSGSLESGGLLMAGLQDKLTQLLPQFKRDSAFLGGSLREKLQAHMQGSGGVGSPGFEAFTFSQET</sequence>
<dbReference type="EMBL" id="BLLF01001716">
    <property type="protein sequence ID" value="GFH20880.1"/>
    <property type="molecule type" value="Genomic_DNA"/>
</dbReference>
<evidence type="ECO:0000313" key="2">
    <source>
        <dbReference type="Proteomes" id="UP000485058"/>
    </source>
</evidence>
<keyword evidence="2" id="KW-1185">Reference proteome</keyword>
<organism evidence="1 2">
    <name type="scientific">Haematococcus lacustris</name>
    <name type="common">Green alga</name>
    <name type="synonym">Haematococcus pluvialis</name>
    <dbReference type="NCBI Taxonomy" id="44745"/>
    <lineage>
        <taxon>Eukaryota</taxon>
        <taxon>Viridiplantae</taxon>
        <taxon>Chlorophyta</taxon>
        <taxon>core chlorophytes</taxon>
        <taxon>Chlorophyceae</taxon>
        <taxon>CS clade</taxon>
        <taxon>Chlamydomonadales</taxon>
        <taxon>Haematococcaceae</taxon>
        <taxon>Haematococcus</taxon>
    </lineage>
</organism>